<proteinExistence type="predicted"/>
<evidence type="ECO:0000313" key="1">
    <source>
        <dbReference type="Proteomes" id="UP000887574"/>
    </source>
</evidence>
<evidence type="ECO:0000313" key="2">
    <source>
        <dbReference type="WBParaSite" id="jg25611"/>
    </source>
</evidence>
<dbReference type="WBParaSite" id="jg25611">
    <property type="protein sequence ID" value="jg25611"/>
    <property type="gene ID" value="jg25611"/>
</dbReference>
<dbReference type="AlphaFoldDB" id="A0A915E0E3"/>
<organism evidence="1 2">
    <name type="scientific">Ditylenchus dipsaci</name>
    <dbReference type="NCBI Taxonomy" id="166011"/>
    <lineage>
        <taxon>Eukaryota</taxon>
        <taxon>Metazoa</taxon>
        <taxon>Ecdysozoa</taxon>
        <taxon>Nematoda</taxon>
        <taxon>Chromadorea</taxon>
        <taxon>Rhabditida</taxon>
        <taxon>Tylenchina</taxon>
        <taxon>Tylenchomorpha</taxon>
        <taxon>Sphaerularioidea</taxon>
        <taxon>Anguinidae</taxon>
        <taxon>Anguininae</taxon>
        <taxon>Ditylenchus</taxon>
    </lineage>
</organism>
<dbReference type="Proteomes" id="UP000887574">
    <property type="component" value="Unplaced"/>
</dbReference>
<reference evidence="2" key="1">
    <citation type="submission" date="2022-11" db="UniProtKB">
        <authorList>
            <consortium name="WormBaseParasite"/>
        </authorList>
    </citation>
    <scope>IDENTIFICATION</scope>
</reference>
<protein>
    <submittedName>
        <fullName evidence="2">Uncharacterized protein</fullName>
    </submittedName>
</protein>
<sequence>MNPGKEQYKQSLYSDGMTETGSFKEYALKKSIEATLQKVDELLDDYEKDISLPTVVTIWSPVNLKQNNLITPQWNNCKYDHR</sequence>
<keyword evidence="1" id="KW-1185">Reference proteome</keyword>
<name>A0A915E0E3_9BILA</name>
<accession>A0A915E0E3</accession>